<dbReference type="InterPro" id="IPR011635">
    <property type="entry name" value="CARDB"/>
</dbReference>
<evidence type="ECO:0000256" key="2">
    <source>
        <dbReference type="SAM" id="MobiDB-lite"/>
    </source>
</evidence>
<sequence length="993" mass="110118">MVKYYLLPVFLLIFSIGLYGQTDPEKAGPILQGVAKPIQTAPLSSKDLIPATTSPKEVNPKMRTSNKVVPGKGYPKTMDAAWQQKMGEIPGKALELSFDVTNVSRVPTDPTGAVGPNHYVNAWNAGFAVHDKQGNLLLPHTDLESLGGEFVGERRGDPIVIYDQFADRFLITQFAGCPYEPGRGCPSKIDPTNALLVAISKGPDPVNDGWYTYRFPTGTFPDYPKFFVWSDGYYVTTNQDPEDDAVEEVVFVLERDKMLQGAEARHLGFPLPGIRINGFYSPAALNAVGDQMPPPGNMPIIYFQDDAWAGINVDHLKIWLLNVDWNNPQNSVITESQELDPSQGVTPFHSTFDGGSVMNLSQVGSAPDVDALQGAVMWPTSYRRFETHNSVVFNFVVDVDPSQVEHAGIRWYELRQAPAGGPWSVYQEGTYAPDTDHRWCGSIGIDKHGNIGLGFTVMNDNFEDLLLPTLRYTGRYANDPLGIMTFEEETIVESTVPDNSSRYGDYSHTSIDPVDNETFWFNGEYFRPGSRLNRVGVFKIAPKFSIDVGVAAIVSPKSSTLGEEEEITVAVRNFGSESQSNFEVWYQVGNGPRVTEVFTGSIPSTAQVEFTFSETVDLSQEGETYEISAATDLEGDLEPSNDLHSVEVTNLPPRDIGVTEILHPMSSTSLGQENIVVALENFGGEPQSGFEVGYMLNQEEWVREVFSGTLEVDEIEAFTFSRTTDFSTQQGYQITAATFLEDDSNPENDETETFIAHLDCIPEGSSCAFNDGINSFYLEEIVNENIYCTNGYLNFIGFSTRLDRQLESHRVGVQAPTSNEFSMWIDFNDNAVFEDSERLVTSGTFSSSSVTTAFEFEIPEDAPLGEHLLRARAGDVSYAGDLNDPCDVMEYGTTNDYTVIIVDGVEESELQQGELIITSSEEDIYEITFETAFQSPLWLTVHDMLGQKLVENLIRKNFNSYTYTLDMSHVATGVYLVRIGTRDEGRVARIIVH</sequence>
<protein>
    <submittedName>
        <fullName evidence="5">Por secretion system C-terminal sorting domain-containing protein</fullName>
    </submittedName>
</protein>
<dbReference type="Proteomes" id="UP000219193">
    <property type="component" value="Unassembled WGS sequence"/>
</dbReference>
<evidence type="ECO:0000313" key="5">
    <source>
        <dbReference type="EMBL" id="SOC79112.1"/>
    </source>
</evidence>
<reference evidence="6" key="1">
    <citation type="submission" date="2017-09" db="EMBL/GenBank/DDBJ databases">
        <authorList>
            <person name="Varghese N."/>
            <person name="Submissions S."/>
        </authorList>
    </citation>
    <scope>NUCLEOTIDE SEQUENCE [LARGE SCALE GENOMIC DNA]</scope>
    <source>
        <strain evidence="6">CGMCC 1.12641</strain>
    </source>
</reference>
<evidence type="ECO:0000256" key="1">
    <source>
        <dbReference type="ARBA" id="ARBA00022729"/>
    </source>
</evidence>
<feature type="compositionally biased region" description="Polar residues" evidence="2">
    <location>
        <begin position="51"/>
        <end position="67"/>
    </location>
</feature>
<feature type="region of interest" description="Disordered" evidence="2">
    <location>
        <begin position="46"/>
        <end position="70"/>
    </location>
</feature>
<dbReference type="AlphaFoldDB" id="A0A285X1C0"/>
<organism evidence="5 6">
    <name type="scientific">Salinimicrobium sediminis</name>
    <dbReference type="NCBI Taxonomy" id="1343891"/>
    <lineage>
        <taxon>Bacteria</taxon>
        <taxon>Pseudomonadati</taxon>
        <taxon>Bacteroidota</taxon>
        <taxon>Flavobacteriia</taxon>
        <taxon>Flavobacteriales</taxon>
        <taxon>Flavobacteriaceae</taxon>
        <taxon>Salinimicrobium</taxon>
    </lineage>
</organism>
<evidence type="ECO:0000313" key="6">
    <source>
        <dbReference type="Proteomes" id="UP000219193"/>
    </source>
</evidence>
<dbReference type="Pfam" id="PF20009">
    <property type="entry name" value="GEVED"/>
    <property type="match status" value="1"/>
</dbReference>
<keyword evidence="1" id="KW-0732">Signal</keyword>
<dbReference type="InterPro" id="IPR013783">
    <property type="entry name" value="Ig-like_fold"/>
</dbReference>
<dbReference type="NCBIfam" id="TIGR04183">
    <property type="entry name" value="Por_Secre_tail"/>
    <property type="match status" value="1"/>
</dbReference>
<feature type="domain" description="GEVED" evidence="4">
    <location>
        <begin position="821"/>
        <end position="899"/>
    </location>
</feature>
<proteinExistence type="predicted"/>
<evidence type="ECO:0000259" key="3">
    <source>
        <dbReference type="Pfam" id="PF07705"/>
    </source>
</evidence>
<name>A0A285X1C0_9FLAO</name>
<feature type="domain" description="CARDB" evidence="3">
    <location>
        <begin position="549"/>
        <end position="641"/>
    </location>
</feature>
<dbReference type="Gene3D" id="2.60.40.10">
    <property type="entry name" value="Immunoglobulins"/>
    <property type="match status" value="1"/>
</dbReference>
<dbReference type="InterPro" id="IPR045474">
    <property type="entry name" value="GEVED"/>
</dbReference>
<evidence type="ECO:0000259" key="4">
    <source>
        <dbReference type="Pfam" id="PF20009"/>
    </source>
</evidence>
<dbReference type="Pfam" id="PF07705">
    <property type="entry name" value="CARDB"/>
    <property type="match status" value="1"/>
</dbReference>
<accession>A0A285X1C0</accession>
<dbReference type="EMBL" id="OCMF01000001">
    <property type="protein sequence ID" value="SOC79112.1"/>
    <property type="molecule type" value="Genomic_DNA"/>
</dbReference>
<dbReference type="OrthoDB" id="1488385at2"/>
<gene>
    <name evidence="5" type="ORF">SAMN06296241_0632</name>
</gene>
<dbReference type="InterPro" id="IPR026444">
    <property type="entry name" value="Secre_tail"/>
</dbReference>
<keyword evidence="6" id="KW-1185">Reference proteome</keyword>
<dbReference type="RefSeq" id="WP_097054877.1">
    <property type="nucleotide sequence ID" value="NZ_OCMF01000001.1"/>
</dbReference>